<dbReference type="NCBIfam" id="TIGR02937">
    <property type="entry name" value="sigma70-ECF"/>
    <property type="match status" value="1"/>
</dbReference>
<dbReference type="SMART" id="SM00421">
    <property type="entry name" value="HTH_LUXR"/>
    <property type="match status" value="1"/>
</dbReference>
<evidence type="ECO:0000256" key="4">
    <source>
        <dbReference type="ARBA" id="ARBA00023163"/>
    </source>
</evidence>
<dbReference type="EMBL" id="SNYC01000009">
    <property type="protein sequence ID" value="TDQ06319.1"/>
    <property type="molecule type" value="Genomic_DNA"/>
</dbReference>
<dbReference type="Gene3D" id="1.10.1740.10">
    <property type="match status" value="1"/>
</dbReference>
<keyword evidence="2" id="KW-0805">Transcription regulation</keyword>
<keyword evidence="3" id="KW-0731">Sigma factor</keyword>
<dbReference type="PANTHER" id="PTHR43133">
    <property type="entry name" value="RNA POLYMERASE ECF-TYPE SIGMA FACTO"/>
    <property type="match status" value="1"/>
</dbReference>
<dbReference type="GO" id="GO:0006352">
    <property type="term" value="P:DNA-templated transcription initiation"/>
    <property type="evidence" value="ECO:0007669"/>
    <property type="project" value="InterPro"/>
</dbReference>
<dbReference type="InterPro" id="IPR013324">
    <property type="entry name" value="RNA_pol_sigma_r3/r4-like"/>
</dbReference>
<dbReference type="InterPro" id="IPR013325">
    <property type="entry name" value="RNA_pol_sigma_r2"/>
</dbReference>
<proteinExistence type="inferred from homology"/>
<dbReference type="Pfam" id="PF08281">
    <property type="entry name" value="Sigma70_r4_2"/>
    <property type="match status" value="1"/>
</dbReference>
<dbReference type="CDD" id="cd06171">
    <property type="entry name" value="Sigma70_r4"/>
    <property type="match status" value="1"/>
</dbReference>
<dbReference type="RefSeq" id="WP_133578184.1">
    <property type="nucleotide sequence ID" value="NZ_SNYC01000009.1"/>
</dbReference>
<dbReference type="SUPFAM" id="SSF88659">
    <property type="entry name" value="Sigma3 and sigma4 domains of RNA polymerase sigma factors"/>
    <property type="match status" value="1"/>
</dbReference>
<dbReference type="AlphaFoldDB" id="A0A4R6SQB4"/>
<keyword evidence="4" id="KW-0804">Transcription</keyword>
<dbReference type="InterPro" id="IPR007627">
    <property type="entry name" value="RNA_pol_sigma70_r2"/>
</dbReference>
<dbReference type="OrthoDB" id="665981at2"/>
<evidence type="ECO:0000256" key="1">
    <source>
        <dbReference type="ARBA" id="ARBA00010641"/>
    </source>
</evidence>
<dbReference type="Pfam" id="PF04542">
    <property type="entry name" value="Sigma70_r2"/>
    <property type="match status" value="1"/>
</dbReference>
<dbReference type="InterPro" id="IPR013249">
    <property type="entry name" value="RNA_pol_sigma70_r4_t2"/>
</dbReference>
<dbReference type="GO" id="GO:0016987">
    <property type="term" value="F:sigma factor activity"/>
    <property type="evidence" value="ECO:0007669"/>
    <property type="project" value="UniProtKB-KW"/>
</dbReference>
<gene>
    <name evidence="6" type="ORF">ATK78_4389</name>
</gene>
<evidence type="ECO:0000259" key="5">
    <source>
        <dbReference type="SMART" id="SM00421"/>
    </source>
</evidence>
<dbReference type="SUPFAM" id="SSF88946">
    <property type="entry name" value="Sigma2 domain of RNA polymerase sigma factors"/>
    <property type="match status" value="1"/>
</dbReference>
<reference evidence="6 7" key="1">
    <citation type="submission" date="2019-03" db="EMBL/GenBank/DDBJ databases">
        <title>Genomic Encyclopedia of Archaeal and Bacterial Type Strains, Phase II (KMG-II): from individual species to whole genera.</title>
        <authorList>
            <person name="Goeker M."/>
        </authorList>
    </citation>
    <scope>NUCLEOTIDE SEQUENCE [LARGE SCALE GENOMIC DNA]</scope>
    <source>
        <strain evidence="6 7">DSM 19035</strain>
    </source>
</reference>
<organism evidence="6 7">
    <name type="scientific">Pedobacter metabolipauper</name>
    <dbReference type="NCBI Taxonomy" id="425513"/>
    <lineage>
        <taxon>Bacteria</taxon>
        <taxon>Pseudomonadati</taxon>
        <taxon>Bacteroidota</taxon>
        <taxon>Sphingobacteriia</taxon>
        <taxon>Sphingobacteriales</taxon>
        <taxon>Sphingobacteriaceae</taxon>
        <taxon>Pedobacter</taxon>
    </lineage>
</organism>
<protein>
    <submittedName>
        <fullName evidence="6">RNA polymerase sigma-70 factor (ECF subfamily)</fullName>
    </submittedName>
</protein>
<name>A0A4R6SQB4_9SPHI</name>
<dbReference type="GO" id="GO:0003677">
    <property type="term" value="F:DNA binding"/>
    <property type="evidence" value="ECO:0007669"/>
    <property type="project" value="InterPro"/>
</dbReference>
<dbReference type="NCBIfam" id="TIGR02985">
    <property type="entry name" value="Sig70_bacteroi1"/>
    <property type="match status" value="1"/>
</dbReference>
<dbReference type="PANTHER" id="PTHR43133:SF46">
    <property type="entry name" value="RNA POLYMERASE SIGMA-70 FACTOR ECF SUBFAMILY"/>
    <property type="match status" value="1"/>
</dbReference>
<dbReference type="Gene3D" id="1.10.10.10">
    <property type="entry name" value="Winged helix-like DNA-binding domain superfamily/Winged helix DNA-binding domain"/>
    <property type="match status" value="1"/>
</dbReference>
<dbReference type="InterPro" id="IPR039425">
    <property type="entry name" value="RNA_pol_sigma-70-like"/>
</dbReference>
<comment type="similarity">
    <text evidence="1">Belongs to the sigma-70 factor family. ECF subfamily.</text>
</comment>
<dbReference type="Proteomes" id="UP000295620">
    <property type="component" value="Unassembled WGS sequence"/>
</dbReference>
<evidence type="ECO:0000256" key="3">
    <source>
        <dbReference type="ARBA" id="ARBA00023082"/>
    </source>
</evidence>
<dbReference type="InterPro" id="IPR014327">
    <property type="entry name" value="RNA_pol_sigma70_bacteroid"/>
</dbReference>
<sequence>MISYSDFQEAELLDLLKAGDYAAFNELYARHWSALYGSAYNVLRDRDSCMDIVQEVFVWFWEHRKKWELTSCKGYLLTAVKFKVANYIRNNKAKNSFFEKLATTQIQITDELAFEAQELMEFIKKFTNDLPDRCREIFHLSRFEQLSNKEIANKLGISEKTVENQITVALKKLRSRLGTNMMLIFFFL</sequence>
<comment type="caution">
    <text evidence="6">The sequence shown here is derived from an EMBL/GenBank/DDBJ whole genome shotgun (WGS) entry which is preliminary data.</text>
</comment>
<keyword evidence="7" id="KW-1185">Reference proteome</keyword>
<dbReference type="InterPro" id="IPR000792">
    <property type="entry name" value="Tscrpt_reg_LuxR_C"/>
</dbReference>
<dbReference type="InterPro" id="IPR014284">
    <property type="entry name" value="RNA_pol_sigma-70_dom"/>
</dbReference>
<evidence type="ECO:0000313" key="6">
    <source>
        <dbReference type="EMBL" id="TDQ06319.1"/>
    </source>
</evidence>
<feature type="domain" description="HTH luxR-type" evidence="5">
    <location>
        <begin position="127"/>
        <end position="185"/>
    </location>
</feature>
<evidence type="ECO:0000256" key="2">
    <source>
        <dbReference type="ARBA" id="ARBA00023015"/>
    </source>
</evidence>
<evidence type="ECO:0000313" key="7">
    <source>
        <dbReference type="Proteomes" id="UP000295620"/>
    </source>
</evidence>
<accession>A0A4R6SQB4</accession>
<dbReference type="InterPro" id="IPR036388">
    <property type="entry name" value="WH-like_DNA-bd_sf"/>
</dbReference>